<reference evidence="2 3" key="1">
    <citation type="submission" date="2019-05" db="EMBL/GenBank/DDBJ databases">
        <title>Whole genome sequence analysis of Cupriavidus campinensis S14E4C strain.</title>
        <authorList>
            <person name="Abbaszade G."/>
            <person name="Szabo A."/>
            <person name="Toumi M."/>
            <person name="Toth E."/>
        </authorList>
    </citation>
    <scope>NUCLEOTIDE SEQUENCE [LARGE SCALE GENOMIC DNA]</scope>
    <source>
        <strain evidence="2 3">S14E4C</strain>
    </source>
</reference>
<dbReference type="PANTHER" id="PTHR36973:SF4">
    <property type="entry name" value="NODULATION PROTEIN"/>
    <property type="match status" value="1"/>
</dbReference>
<dbReference type="Pfam" id="PF05050">
    <property type="entry name" value="Methyltransf_21"/>
    <property type="match status" value="1"/>
</dbReference>
<organism evidence="2 3">
    <name type="scientific">Cupriavidus campinensis</name>
    <dbReference type="NCBI Taxonomy" id="151783"/>
    <lineage>
        <taxon>Bacteria</taxon>
        <taxon>Pseudomonadati</taxon>
        <taxon>Pseudomonadota</taxon>
        <taxon>Betaproteobacteria</taxon>
        <taxon>Burkholderiales</taxon>
        <taxon>Burkholderiaceae</taxon>
        <taxon>Cupriavidus</taxon>
    </lineage>
</organism>
<evidence type="ECO:0000313" key="2">
    <source>
        <dbReference type="EMBL" id="TSP14658.1"/>
    </source>
</evidence>
<evidence type="ECO:0000313" key="3">
    <source>
        <dbReference type="Proteomes" id="UP000318943"/>
    </source>
</evidence>
<protein>
    <submittedName>
        <fullName evidence="2">FkbM family methyltransferase</fullName>
    </submittedName>
</protein>
<dbReference type="Proteomes" id="UP000318943">
    <property type="component" value="Unassembled WGS sequence"/>
</dbReference>
<dbReference type="EMBL" id="VCIZ01000001">
    <property type="protein sequence ID" value="TSP14658.1"/>
    <property type="molecule type" value="Genomic_DNA"/>
</dbReference>
<accession>A0ABY3EVB2</accession>
<keyword evidence="2" id="KW-0808">Transferase</keyword>
<sequence length="348" mass="38740">MRGRATGRFVRARGSHAGQDACPATDPRRSIFVFCCSVYSTITPVFDVNQFISHLGALPSRGHRGHGDLASPCFGRVFPRSSQTCAAVREVYYLFRSQMKKQLKELIGPKGRLVSLFRTLRAVPFALELPVFGTVSTLDEVLNIHDNFGKGELRHPEVENHLRSAAAPVVVDCGVNIGVTIRWWHHLNNRARVFGFDMMQEAHAFTQDRIGSAGSWYEPITCALSATEGDSLEISFDDPLFGENSVTATGRRQTRTVKTGTLDARLAPYGLVHIDLLKIDIEGHGAEALKGGSRTLERTRYVLFETHNRQEISESARLLHDAGFQLIAMRNRTLVYERGNYQATSARP</sequence>
<evidence type="ECO:0000259" key="1">
    <source>
        <dbReference type="Pfam" id="PF05050"/>
    </source>
</evidence>
<feature type="domain" description="Methyltransferase FkbM" evidence="1">
    <location>
        <begin position="172"/>
        <end position="326"/>
    </location>
</feature>
<dbReference type="PANTHER" id="PTHR36973">
    <property type="entry name" value="SLL1456 PROTEIN-RELATED"/>
    <property type="match status" value="1"/>
</dbReference>
<keyword evidence="3" id="KW-1185">Reference proteome</keyword>
<dbReference type="InterPro" id="IPR029063">
    <property type="entry name" value="SAM-dependent_MTases_sf"/>
</dbReference>
<keyword evidence="2" id="KW-0489">Methyltransferase</keyword>
<dbReference type="InterPro" id="IPR053188">
    <property type="entry name" value="FkbM_Methyltransferase"/>
</dbReference>
<dbReference type="Gene3D" id="3.40.50.150">
    <property type="entry name" value="Vaccinia Virus protein VP39"/>
    <property type="match status" value="1"/>
</dbReference>
<dbReference type="SUPFAM" id="SSF53335">
    <property type="entry name" value="S-adenosyl-L-methionine-dependent methyltransferases"/>
    <property type="match status" value="1"/>
</dbReference>
<dbReference type="NCBIfam" id="TIGR01444">
    <property type="entry name" value="fkbM_fam"/>
    <property type="match status" value="1"/>
</dbReference>
<name>A0ABY3EVB2_9BURK</name>
<dbReference type="GO" id="GO:0008168">
    <property type="term" value="F:methyltransferase activity"/>
    <property type="evidence" value="ECO:0007669"/>
    <property type="project" value="UniProtKB-KW"/>
</dbReference>
<dbReference type="InterPro" id="IPR006342">
    <property type="entry name" value="FkbM_mtfrase"/>
</dbReference>
<comment type="caution">
    <text evidence="2">The sequence shown here is derived from an EMBL/GenBank/DDBJ whole genome shotgun (WGS) entry which is preliminary data.</text>
</comment>
<dbReference type="GO" id="GO:0032259">
    <property type="term" value="P:methylation"/>
    <property type="evidence" value="ECO:0007669"/>
    <property type="project" value="UniProtKB-KW"/>
</dbReference>
<proteinExistence type="predicted"/>
<gene>
    <name evidence="2" type="ORF">FGG12_03175</name>
</gene>